<dbReference type="FunFam" id="1.10.10.60:FF:000141">
    <property type="entry name" value="TetR family transcriptional regulator"/>
    <property type="match status" value="1"/>
</dbReference>
<dbReference type="AlphaFoldDB" id="A3IK85"/>
<dbReference type="GO" id="GO:0000976">
    <property type="term" value="F:transcription cis-regulatory region binding"/>
    <property type="evidence" value="ECO:0007669"/>
    <property type="project" value="TreeGrafter"/>
</dbReference>
<dbReference type="SUPFAM" id="SSF48498">
    <property type="entry name" value="Tetracyclin repressor-like, C-terminal domain"/>
    <property type="match status" value="1"/>
</dbReference>
<dbReference type="InterPro" id="IPR009057">
    <property type="entry name" value="Homeodomain-like_sf"/>
</dbReference>
<dbReference type="InterPro" id="IPR039536">
    <property type="entry name" value="TetR_C_Proteobacteria"/>
</dbReference>
<dbReference type="Gene3D" id="1.10.357.10">
    <property type="entry name" value="Tetracycline Repressor, domain 2"/>
    <property type="match status" value="1"/>
</dbReference>
<feature type="domain" description="HTH tetR-type" evidence="5">
    <location>
        <begin position="12"/>
        <end position="72"/>
    </location>
</feature>
<dbReference type="InterPro" id="IPR001647">
    <property type="entry name" value="HTH_TetR"/>
</dbReference>
<evidence type="ECO:0000256" key="3">
    <source>
        <dbReference type="ARBA" id="ARBA00023163"/>
    </source>
</evidence>
<accession>A3IK85</accession>
<dbReference type="PANTHER" id="PTHR30055:SF234">
    <property type="entry name" value="HTH-TYPE TRANSCRIPTIONAL REGULATOR BETI"/>
    <property type="match status" value="1"/>
</dbReference>
<keyword evidence="3" id="KW-0804">Transcription</keyword>
<dbReference type="GO" id="GO:0045892">
    <property type="term" value="P:negative regulation of DNA-templated transcription"/>
    <property type="evidence" value="ECO:0007669"/>
    <property type="project" value="UniProtKB-ARBA"/>
</dbReference>
<keyword evidence="7" id="KW-1185">Reference proteome</keyword>
<sequence length="198" mass="22449">MMILDSSSTQLNKKAEQILKGALPEFLEHGYAATRMDQVAKTAGVSKQTLYSYFDDKEGLFTALIQYVACQKFRLVWSKPLIGEPRQVLTQLARLIMTQINDPDYLCFVRLIIAESGKHPELSQLFLQNVAQPAISIFKGYLKEHPELRIKDPEVLAHIFVGTLIHNILTQNMLSGNTIIPMEPERLINNLVELIINN</sequence>
<dbReference type="EMBL" id="AAXW01000003">
    <property type="protein sequence ID" value="EAZ93074.1"/>
    <property type="molecule type" value="Genomic_DNA"/>
</dbReference>
<dbReference type="Proteomes" id="UP000003781">
    <property type="component" value="Unassembled WGS sequence"/>
</dbReference>
<proteinExistence type="predicted"/>
<dbReference type="OrthoDB" id="9816431at2"/>
<dbReference type="PRINTS" id="PR00455">
    <property type="entry name" value="HTHTETR"/>
</dbReference>
<dbReference type="Pfam" id="PF00440">
    <property type="entry name" value="TetR_N"/>
    <property type="match status" value="1"/>
</dbReference>
<dbReference type="InterPro" id="IPR036271">
    <property type="entry name" value="Tet_transcr_reg_TetR-rel_C_sf"/>
</dbReference>
<evidence type="ECO:0000256" key="4">
    <source>
        <dbReference type="PROSITE-ProRule" id="PRU00335"/>
    </source>
</evidence>
<dbReference type="RefSeq" id="WP_008273744.1">
    <property type="nucleotide sequence ID" value="NZ_AAXW01000003.1"/>
</dbReference>
<reference evidence="6 7" key="1">
    <citation type="submission" date="2007-03" db="EMBL/GenBank/DDBJ databases">
        <authorList>
            <person name="Stal L."/>
            <person name="Ferriera S."/>
            <person name="Johnson J."/>
            <person name="Kravitz S."/>
            <person name="Beeson K."/>
            <person name="Sutton G."/>
            <person name="Rogers Y.-H."/>
            <person name="Friedman R."/>
            <person name="Frazier M."/>
            <person name="Venter J.C."/>
        </authorList>
    </citation>
    <scope>NUCLEOTIDE SEQUENCE [LARGE SCALE GENOMIC DNA]</scope>
    <source>
        <strain evidence="6 7">CCY0110</strain>
    </source>
</reference>
<dbReference type="PROSITE" id="PS50977">
    <property type="entry name" value="HTH_TETR_2"/>
    <property type="match status" value="1"/>
</dbReference>
<evidence type="ECO:0000256" key="1">
    <source>
        <dbReference type="ARBA" id="ARBA00023015"/>
    </source>
</evidence>
<dbReference type="GO" id="GO:0003700">
    <property type="term" value="F:DNA-binding transcription factor activity"/>
    <property type="evidence" value="ECO:0007669"/>
    <property type="project" value="TreeGrafter"/>
</dbReference>
<organism evidence="6 7">
    <name type="scientific">Crocosphaera chwakensis CCY0110</name>
    <dbReference type="NCBI Taxonomy" id="391612"/>
    <lineage>
        <taxon>Bacteria</taxon>
        <taxon>Bacillati</taxon>
        <taxon>Cyanobacteriota</taxon>
        <taxon>Cyanophyceae</taxon>
        <taxon>Oscillatoriophycideae</taxon>
        <taxon>Chroococcales</taxon>
        <taxon>Aphanothecaceae</taxon>
        <taxon>Crocosphaera</taxon>
        <taxon>Crocosphaera chwakensis</taxon>
    </lineage>
</organism>
<evidence type="ECO:0000313" key="7">
    <source>
        <dbReference type="Proteomes" id="UP000003781"/>
    </source>
</evidence>
<evidence type="ECO:0000313" key="6">
    <source>
        <dbReference type="EMBL" id="EAZ93074.1"/>
    </source>
</evidence>
<evidence type="ECO:0000256" key="2">
    <source>
        <dbReference type="ARBA" id="ARBA00023125"/>
    </source>
</evidence>
<keyword evidence="1" id="KW-0805">Transcription regulation</keyword>
<comment type="caution">
    <text evidence="6">The sequence shown here is derived from an EMBL/GenBank/DDBJ whole genome shotgun (WGS) entry which is preliminary data.</text>
</comment>
<evidence type="ECO:0000259" key="5">
    <source>
        <dbReference type="PROSITE" id="PS50977"/>
    </source>
</evidence>
<dbReference type="PANTHER" id="PTHR30055">
    <property type="entry name" value="HTH-TYPE TRANSCRIPTIONAL REGULATOR RUTR"/>
    <property type="match status" value="1"/>
</dbReference>
<dbReference type="eggNOG" id="COG1309">
    <property type="taxonomic scope" value="Bacteria"/>
</dbReference>
<protein>
    <submittedName>
        <fullName evidence="6">Transcriptional Regulator, TetR family protein</fullName>
    </submittedName>
</protein>
<gene>
    <name evidence="6" type="ORF">CY0110_03359</name>
</gene>
<dbReference type="InterPro" id="IPR050109">
    <property type="entry name" value="HTH-type_TetR-like_transc_reg"/>
</dbReference>
<name>A3IK85_9CHRO</name>
<feature type="DNA-binding region" description="H-T-H motif" evidence="4">
    <location>
        <begin position="35"/>
        <end position="54"/>
    </location>
</feature>
<keyword evidence="2 4" id="KW-0238">DNA-binding</keyword>
<dbReference type="Pfam" id="PF14246">
    <property type="entry name" value="TetR_C_7"/>
    <property type="match status" value="1"/>
</dbReference>
<dbReference type="SUPFAM" id="SSF46689">
    <property type="entry name" value="Homeodomain-like"/>
    <property type="match status" value="1"/>
</dbReference>